<dbReference type="InterPro" id="IPR040079">
    <property type="entry name" value="Glutathione_S-Trfase"/>
</dbReference>
<dbReference type="PANTHER" id="PTHR42673">
    <property type="entry name" value="MALEYLACETOACETATE ISOMERASE"/>
    <property type="match status" value="1"/>
</dbReference>
<sequence length="209" mass="23231">MAVPLTLYVDAQFLSPYALSAYVALEEKGLDFEVRQIDLEQGDQRAAPFLHRSPIGKVPVLAHLDFYLSESSAIAEYLEQAFPPPEYAALYPADPRPRAQARQVQSWLRSDLHALRRDRPTEVVFEGTRPAPLTDAALCDAALLVRVASSLLAHGQAHLFGAWSLADLDLALMLNRLAIPGDDLPEPLRDYAQAQWNHPGVRRWLASRG</sequence>
<dbReference type="PROSITE" id="PS50404">
    <property type="entry name" value="GST_NTER"/>
    <property type="match status" value="1"/>
</dbReference>
<dbReference type="OrthoDB" id="8857552at2"/>
<organism evidence="2 3">
    <name type="scientific">Bordetella genomosp. 9</name>
    <dbReference type="NCBI Taxonomy" id="1416803"/>
    <lineage>
        <taxon>Bacteria</taxon>
        <taxon>Pseudomonadati</taxon>
        <taxon>Pseudomonadota</taxon>
        <taxon>Betaproteobacteria</taxon>
        <taxon>Burkholderiales</taxon>
        <taxon>Alcaligenaceae</taxon>
        <taxon>Bordetella</taxon>
    </lineage>
</organism>
<dbReference type="Gene3D" id="1.20.1050.10">
    <property type="match status" value="1"/>
</dbReference>
<dbReference type="Pfam" id="PF02798">
    <property type="entry name" value="GST_N"/>
    <property type="match status" value="1"/>
</dbReference>
<evidence type="ECO:0000313" key="3">
    <source>
        <dbReference type="Proteomes" id="UP000216857"/>
    </source>
</evidence>
<feature type="domain" description="GST N-terminal" evidence="1">
    <location>
        <begin position="5"/>
        <end position="86"/>
    </location>
</feature>
<name>A0A261RP16_9BORD</name>
<dbReference type="InterPro" id="IPR036249">
    <property type="entry name" value="Thioredoxin-like_sf"/>
</dbReference>
<gene>
    <name evidence="2" type="ORF">CAL26_04165</name>
</gene>
<evidence type="ECO:0000313" key="2">
    <source>
        <dbReference type="EMBL" id="OZI26527.1"/>
    </source>
</evidence>
<proteinExistence type="predicted"/>
<dbReference type="SUPFAM" id="SSF52833">
    <property type="entry name" value="Thioredoxin-like"/>
    <property type="match status" value="1"/>
</dbReference>
<dbReference type="Pfam" id="PF14834">
    <property type="entry name" value="GST_C_4"/>
    <property type="match status" value="1"/>
</dbReference>
<dbReference type="NCBIfam" id="NF011693">
    <property type="entry name" value="PRK15113.1"/>
    <property type="match status" value="1"/>
</dbReference>
<reference evidence="2" key="1">
    <citation type="submission" date="2017-05" db="EMBL/GenBank/DDBJ databases">
        <title>Complete and WGS of Bordetella genogroups.</title>
        <authorList>
            <person name="Spilker T."/>
            <person name="Lipuma J."/>
        </authorList>
    </citation>
    <scope>NUCLEOTIDE SEQUENCE</scope>
    <source>
        <strain evidence="2">AU21707</strain>
    </source>
</reference>
<dbReference type="InterPro" id="IPR004045">
    <property type="entry name" value="Glutathione_S-Trfase_N"/>
</dbReference>
<accession>A0A261RP16</accession>
<dbReference type="GO" id="GO:0004364">
    <property type="term" value="F:glutathione transferase activity"/>
    <property type="evidence" value="ECO:0007669"/>
    <property type="project" value="TreeGrafter"/>
</dbReference>
<dbReference type="Proteomes" id="UP000216857">
    <property type="component" value="Unassembled WGS sequence"/>
</dbReference>
<comment type="caution">
    <text evidence="2">The sequence shown here is derived from an EMBL/GenBank/DDBJ whole genome shotgun (WGS) entry which is preliminary data.</text>
</comment>
<evidence type="ECO:0000259" key="1">
    <source>
        <dbReference type="PROSITE" id="PS50404"/>
    </source>
</evidence>
<dbReference type="InterPro" id="IPR034338">
    <property type="entry name" value="GST_4_C"/>
</dbReference>
<dbReference type="InterPro" id="IPR036282">
    <property type="entry name" value="Glutathione-S-Trfase_C_sf"/>
</dbReference>
<dbReference type="AlphaFoldDB" id="A0A261RP16"/>
<dbReference type="SUPFAM" id="SSF47616">
    <property type="entry name" value="GST C-terminal domain-like"/>
    <property type="match status" value="1"/>
</dbReference>
<dbReference type="Gene3D" id="3.40.30.10">
    <property type="entry name" value="Glutaredoxin"/>
    <property type="match status" value="1"/>
</dbReference>
<dbReference type="GO" id="GO:0016034">
    <property type="term" value="F:maleylacetoacetate isomerase activity"/>
    <property type="evidence" value="ECO:0007669"/>
    <property type="project" value="TreeGrafter"/>
</dbReference>
<dbReference type="PANTHER" id="PTHR42673:SF21">
    <property type="entry name" value="GLUTATHIONE S-TRANSFERASE YFCF"/>
    <property type="match status" value="1"/>
</dbReference>
<keyword evidence="3" id="KW-1185">Reference proteome</keyword>
<dbReference type="EMBL" id="NEVJ01000001">
    <property type="protein sequence ID" value="OZI26527.1"/>
    <property type="molecule type" value="Genomic_DNA"/>
</dbReference>
<protein>
    <submittedName>
        <fullName evidence="2">Glutathione S-transferase</fullName>
    </submittedName>
</protein>
<dbReference type="GO" id="GO:0006559">
    <property type="term" value="P:L-phenylalanine catabolic process"/>
    <property type="evidence" value="ECO:0007669"/>
    <property type="project" value="TreeGrafter"/>
</dbReference>
<dbReference type="SFLD" id="SFLDG00358">
    <property type="entry name" value="Main_(cytGST)"/>
    <property type="match status" value="1"/>
</dbReference>
<dbReference type="GO" id="GO:0006749">
    <property type="term" value="P:glutathione metabolic process"/>
    <property type="evidence" value="ECO:0007669"/>
    <property type="project" value="TreeGrafter"/>
</dbReference>
<dbReference type="SFLD" id="SFLDS00019">
    <property type="entry name" value="Glutathione_Transferase_(cytos"/>
    <property type="match status" value="1"/>
</dbReference>
<dbReference type="RefSeq" id="WP_094845627.1">
    <property type="nucleotide sequence ID" value="NZ_NEVJ01000001.1"/>
</dbReference>